<reference evidence="7" key="1">
    <citation type="submission" date="2016-07" db="EMBL/GenBank/DDBJ databases">
        <title>Nontailed viruses are major unrecognized killers of bacteria in the ocean.</title>
        <authorList>
            <person name="Kauffman K."/>
            <person name="Hussain F."/>
            <person name="Yang J."/>
            <person name="Arevalo P."/>
            <person name="Brown J."/>
            <person name="Cutler M."/>
            <person name="Kelly L."/>
            <person name="Polz M.F."/>
        </authorList>
    </citation>
    <scope>NUCLEOTIDE SEQUENCE [LARGE SCALE GENOMIC DNA]</scope>
    <source>
        <strain evidence="7">10N.261.51.B8</strain>
    </source>
</reference>
<protein>
    <submittedName>
        <fullName evidence="6">LysR family transcriptional regulator</fullName>
    </submittedName>
</protein>
<dbReference type="SUPFAM" id="SSF53850">
    <property type="entry name" value="Periplasmic binding protein-like II"/>
    <property type="match status" value="1"/>
</dbReference>
<dbReference type="AlphaFoldDB" id="A0A2N7IJK7"/>
<dbReference type="Proteomes" id="UP000235746">
    <property type="component" value="Unassembled WGS sequence"/>
</dbReference>
<dbReference type="InterPro" id="IPR036390">
    <property type="entry name" value="WH_DNA-bd_sf"/>
</dbReference>
<dbReference type="EMBL" id="MCYL01000010">
    <property type="protein sequence ID" value="PML57808.1"/>
    <property type="molecule type" value="Genomic_DNA"/>
</dbReference>
<dbReference type="PANTHER" id="PTHR30126:SF40">
    <property type="entry name" value="HTH-TYPE TRANSCRIPTIONAL REGULATOR GLTR"/>
    <property type="match status" value="1"/>
</dbReference>
<dbReference type="InterPro" id="IPR000847">
    <property type="entry name" value="LysR_HTH_N"/>
</dbReference>
<dbReference type="Pfam" id="PF03466">
    <property type="entry name" value="LysR_substrate"/>
    <property type="match status" value="1"/>
</dbReference>
<evidence type="ECO:0000256" key="2">
    <source>
        <dbReference type="ARBA" id="ARBA00023015"/>
    </source>
</evidence>
<evidence type="ECO:0000313" key="7">
    <source>
        <dbReference type="Proteomes" id="UP000235746"/>
    </source>
</evidence>
<dbReference type="Pfam" id="PF00126">
    <property type="entry name" value="HTH_1"/>
    <property type="match status" value="1"/>
</dbReference>
<dbReference type="PRINTS" id="PR00039">
    <property type="entry name" value="HTHLYSR"/>
</dbReference>
<dbReference type="Gene3D" id="3.40.190.290">
    <property type="match status" value="1"/>
</dbReference>
<evidence type="ECO:0000259" key="5">
    <source>
        <dbReference type="PROSITE" id="PS50931"/>
    </source>
</evidence>
<gene>
    <name evidence="6" type="ORF">BCT74_18080</name>
</gene>
<proteinExistence type="inferred from homology"/>
<keyword evidence="3" id="KW-0238">DNA-binding</keyword>
<dbReference type="CDD" id="cd05466">
    <property type="entry name" value="PBP2_LTTR_substrate"/>
    <property type="match status" value="1"/>
</dbReference>
<comment type="similarity">
    <text evidence="1">Belongs to the LysR transcriptional regulatory family.</text>
</comment>
<dbReference type="PROSITE" id="PS50931">
    <property type="entry name" value="HTH_LYSR"/>
    <property type="match status" value="1"/>
</dbReference>
<name>A0A2N7IJK7_9VIBR</name>
<accession>A0A2N7IJK7</accession>
<dbReference type="GO" id="GO:0000976">
    <property type="term" value="F:transcription cis-regulatory region binding"/>
    <property type="evidence" value="ECO:0007669"/>
    <property type="project" value="TreeGrafter"/>
</dbReference>
<dbReference type="Gene3D" id="1.10.10.10">
    <property type="entry name" value="Winged helix-like DNA-binding domain superfamily/Winged helix DNA-binding domain"/>
    <property type="match status" value="1"/>
</dbReference>
<organism evidence="6 7">
    <name type="scientific">Vibrio lentus</name>
    <dbReference type="NCBI Taxonomy" id="136468"/>
    <lineage>
        <taxon>Bacteria</taxon>
        <taxon>Pseudomonadati</taxon>
        <taxon>Pseudomonadota</taxon>
        <taxon>Gammaproteobacteria</taxon>
        <taxon>Vibrionales</taxon>
        <taxon>Vibrionaceae</taxon>
        <taxon>Vibrio</taxon>
    </lineage>
</organism>
<evidence type="ECO:0000256" key="1">
    <source>
        <dbReference type="ARBA" id="ARBA00009437"/>
    </source>
</evidence>
<evidence type="ECO:0000256" key="4">
    <source>
        <dbReference type="ARBA" id="ARBA00023163"/>
    </source>
</evidence>
<keyword evidence="4" id="KW-0804">Transcription</keyword>
<keyword evidence="2" id="KW-0805">Transcription regulation</keyword>
<dbReference type="PANTHER" id="PTHR30126">
    <property type="entry name" value="HTH-TYPE TRANSCRIPTIONAL REGULATOR"/>
    <property type="match status" value="1"/>
</dbReference>
<dbReference type="SUPFAM" id="SSF46785">
    <property type="entry name" value="Winged helix' DNA-binding domain"/>
    <property type="match status" value="1"/>
</dbReference>
<evidence type="ECO:0000313" key="6">
    <source>
        <dbReference type="EMBL" id="PML57808.1"/>
    </source>
</evidence>
<feature type="domain" description="HTH lysR-type" evidence="5">
    <location>
        <begin position="12"/>
        <end position="69"/>
    </location>
</feature>
<sequence>MHMRIDWKAVDFDWNHARAFLATAELGSLSAAAKALNSSQPTLSRQVNALEKQLKVALFERVGKGLELTPSGVELAECVKSMGNAAAHLSLTASGKSELLEGSVCISASESMAVYELPAIISKLRSIEPQITIELVASNGSSDLKRREADIAIRSYRPEQLDLIAKKLRNDHFYLYATSSYLDSIDNPQTLSDFNHAAFIGPSDYQDIISMLNRRGLSLTTESFPVTTSNHTVYWELVKQGVGIGFFQESLVQPADGVEKVLPELGAVSTELWLVTHRELRTNRRIQYVFEFLSKELSK</sequence>
<evidence type="ECO:0000256" key="3">
    <source>
        <dbReference type="ARBA" id="ARBA00023125"/>
    </source>
</evidence>
<dbReference type="InterPro" id="IPR036388">
    <property type="entry name" value="WH-like_DNA-bd_sf"/>
</dbReference>
<dbReference type="GO" id="GO:0003700">
    <property type="term" value="F:DNA-binding transcription factor activity"/>
    <property type="evidence" value="ECO:0007669"/>
    <property type="project" value="InterPro"/>
</dbReference>
<dbReference type="InterPro" id="IPR005119">
    <property type="entry name" value="LysR_subst-bd"/>
</dbReference>
<comment type="caution">
    <text evidence="6">The sequence shown here is derived from an EMBL/GenBank/DDBJ whole genome shotgun (WGS) entry which is preliminary data.</text>
</comment>